<keyword evidence="10" id="KW-1185">Reference proteome</keyword>
<feature type="transmembrane region" description="Helical" evidence="7">
    <location>
        <begin position="266"/>
        <end position="285"/>
    </location>
</feature>
<accession>A0A9P3CJZ2</accession>
<keyword evidence="3 7" id="KW-0812">Transmembrane</keyword>
<evidence type="ECO:0000259" key="8">
    <source>
        <dbReference type="PROSITE" id="PS50850"/>
    </source>
</evidence>
<dbReference type="InterPro" id="IPR011701">
    <property type="entry name" value="MFS"/>
</dbReference>
<sequence length="580" mass="61726">MPSAYLKSQHALMESSCGTKTTNTMENDTNVKAEETASKNTSIMTSSEEADHTSQNSEIEYPKTSKLVLILCLCALSIFLVALDNTILSTAVPRITSEFSSLEDVAWYGSGFFITMAAFQSLWGKAYKYFGIKSVFLTALFVFGIVGSAICAAAPSSVVLILGRAIAGFGGAGINSGTYLIVALVAPPAKMPALQGVISASFTIASVVGPLLGGIFTEQVSWRWCFWINLPIAGAVMGFVAIFFATPAHAKPPAAPWKEKLLQMDFSGVILTLGGVICILLALQYGGVERPWSSSEVIGLLVGAAAIFAVFAVVEVRLRERAALSIRLLRTKTIGFVCLHQITLSSCFFVLLYELPIYFQAVDGVNAEQSGIRTIPFIVSSCASAIVAGVYMSATKEFQPLLIVGNTMATVGNGLLFTLGSNSPAGHWIGYQILAGFGLGLGVQTAIVVCQSVVAIADLATVTATILFLQLLAGSIWLAVAQALLNNRLMQRLTESFGAARAQNIFAAGAAELRTILSGEELETTVDAYMFGLRDAYILCIALSGFATVVVIFMTIVHRRKLGRDVRDQEAGTDEKSNTS</sequence>
<dbReference type="InterPro" id="IPR020846">
    <property type="entry name" value="MFS_dom"/>
</dbReference>
<dbReference type="CDD" id="cd17502">
    <property type="entry name" value="MFS_Azr1_MDR_like"/>
    <property type="match status" value="1"/>
</dbReference>
<feature type="transmembrane region" description="Helical" evidence="7">
    <location>
        <begin position="536"/>
        <end position="557"/>
    </location>
</feature>
<feature type="transmembrane region" description="Helical" evidence="7">
    <location>
        <begin position="297"/>
        <end position="314"/>
    </location>
</feature>
<evidence type="ECO:0000256" key="2">
    <source>
        <dbReference type="ARBA" id="ARBA00022448"/>
    </source>
</evidence>
<dbReference type="InterPro" id="IPR036259">
    <property type="entry name" value="MFS_trans_sf"/>
</dbReference>
<feature type="compositionally biased region" description="Polar residues" evidence="6">
    <location>
        <begin position="38"/>
        <end position="57"/>
    </location>
</feature>
<evidence type="ECO:0000256" key="4">
    <source>
        <dbReference type="ARBA" id="ARBA00022989"/>
    </source>
</evidence>
<keyword evidence="2" id="KW-0813">Transport</keyword>
<dbReference type="EMBL" id="BOLY01000004">
    <property type="protein sequence ID" value="GIZ44224.1"/>
    <property type="molecule type" value="Genomic_DNA"/>
</dbReference>
<dbReference type="GeneID" id="68293003"/>
<name>A0A9P3CJZ2_9PEZI</name>
<dbReference type="RefSeq" id="XP_044658711.1">
    <property type="nucleotide sequence ID" value="XM_044802776.1"/>
</dbReference>
<evidence type="ECO:0000256" key="7">
    <source>
        <dbReference type="SAM" id="Phobius"/>
    </source>
</evidence>
<dbReference type="PANTHER" id="PTHR23501">
    <property type="entry name" value="MAJOR FACILITATOR SUPERFAMILY"/>
    <property type="match status" value="1"/>
</dbReference>
<dbReference type="GO" id="GO:0022857">
    <property type="term" value="F:transmembrane transporter activity"/>
    <property type="evidence" value="ECO:0007669"/>
    <property type="project" value="InterPro"/>
</dbReference>
<feature type="transmembrane region" description="Helical" evidence="7">
    <location>
        <begin position="67"/>
        <end position="85"/>
    </location>
</feature>
<feature type="domain" description="Major facilitator superfamily (MFS) profile" evidence="8">
    <location>
        <begin position="70"/>
        <end position="559"/>
    </location>
</feature>
<comment type="caution">
    <text evidence="9">The sequence shown here is derived from an EMBL/GenBank/DDBJ whole genome shotgun (WGS) entry which is preliminary data.</text>
</comment>
<feature type="transmembrane region" description="Helical" evidence="7">
    <location>
        <begin position="161"/>
        <end position="186"/>
    </location>
</feature>
<dbReference type="GO" id="GO:0005886">
    <property type="term" value="C:plasma membrane"/>
    <property type="evidence" value="ECO:0007669"/>
    <property type="project" value="TreeGrafter"/>
</dbReference>
<feature type="transmembrane region" description="Helical" evidence="7">
    <location>
        <begin position="375"/>
        <end position="394"/>
    </location>
</feature>
<dbReference type="FunFam" id="1.20.1720.10:FF:000012">
    <property type="entry name" value="MFS toxin efflux pump (AflT)"/>
    <property type="match status" value="1"/>
</dbReference>
<comment type="subcellular location">
    <subcellularLocation>
        <location evidence="1">Membrane</location>
        <topology evidence="1">Multi-pass membrane protein</topology>
    </subcellularLocation>
</comment>
<feature type="transmembrane region" description="Helical" evidence="7">
    <location>
        <begin position="193"/>
        <end position="215"/>
    </location>
</feature>
<feature type="transmembrane region" description="Helical" evidence="7">
    <location>
        <begin position="221"/>
        <end position="245"/>
    </location>
</feature>
<evidence type="ECO:0000256" key="6">
    <source>
        <dbReference type="SAM" id="MobiDB-lite"/>
    </source>
</evidence>
<evidence type="ECO:0000313" key="10">
    <source>
        <dbReference type="Proteomes" id="UP000825890"/>
    </source>
</evidence>
<keyword evidence="4 7" id="KW-1133">Transmembrane helix</keyword>
<feature type="region of interest" description="Disordered" evidence="6">
    <location>
        <begin position="17"/>
        <end position="57"/>
    </location>
</feature>
<dbReference type="AlphaFoldDB" id="A0A9P3CJZ2"/>
<dbReference type="Pfam" id="PF07690">
    <property type="entry name" value="MFS_1"/>
    <property type="match status" value="1"/>
</dbReference>
<feature type="transmembrane region" description="Helical" evidence="7">
    <location>
        <begin position="401"/>
        <end position="421"/>
    </location>
</feature>
<feature type="transmembrane region" description="Helical" evidence="7">
    <location>
        <begin position="105"/>
        <end position="123"/>
    </location>
</feature>
<protein>
    <recommendedName>
        <fullName evidence="8">Major facilitator superfamily (MFS) profile domain-containing protein</fullName>
    </recommendedName>
</protein>
<dbReference type="SUPFAM" id="SSF103473">
    <property type="entry name" value="MFS general substrate transporter"/>
    <property type="match status" value="1"/>
</dbReference>
<dbReference type="PANTHER" id="PTHR23501:SF177">
    <property type="entry name" value="MAJOR FACILITATOR SUPERFAMILY (MFS) PROFILE DOMAIN-CONTAINING PROTEIN-RELATED"/>
    <property type="match status" value="1"/>
</dbReference>
<feature type="transmembrane region" description="Helical" evidence="7">
    <location>
        <begin position="464"/>
        <end position="485"/>
    </location>
</feature>
<evidence type="ECO:0000313" key="9">
    <source>
        <dbReference type="EMBL" id="GIZ44224.1"/>
    </source>
</evidence>
<dbReference type="Proteomes" id="UP000825890">
    <property type="component" value="Unassembled WGS sequence"/>
</dbReference>
<dbReference type="OrthoDB" id="3649862at2759"/>
<feature type="compositionally biased region" description="Polar residues" evidence="6">
    <location>
        <begin position="17"/>
        <end position="28"/>
    </location>
</feature>
<feature type="transmembrane region" description="Helical" evidence="7">
    <location>
        <begin position="135"/>
        <end position="155"/>
    </location>
</feature>
<dbReference type="PROSITE" id="PS50850">
    <property type="entry name" value="MFS"/>
    <property type="match status" value="1"/>
</dbReference>
<proteinExistence type="predicted"/>
<reference evidence="9 10" key="1">
    <citation type="submission" date="2021-01" db="EMBL/GenBank/DDBJ databases">
        <title>Cercospora kikuchii MAFF 305040 whole genome shotgun sequence.</title>
        <authorList>
            <person name="Kashiwa T."/>
            <person name="Suzuki T."/>
        </authorList>
    </citation>
    <scope>NUCLEOTIDE SEQUENCE [LARGE SCALE GENOMIC DNA]</scope>
    <source>
        <strain evidence="9 10">MAFF 305040</strain>
    </source>
</reference>
<evidence type="ECO:0000256" key="3">
    <source>
        <dbReference type="ARBA" id="ARBA00022692"/>
    </source>
</evidence>
<dbReference type="Gene3D" id="1.20.1250.20">
    <property type="entry name" value="MFS general substrate transporter like domains"/>
    <property type="match status" value="1"/>
</dbReference>
<keyword evidence="5 7" id="KW-0472">Membrane</keyword>
<organism evidence="9 10">
    <name type="scientific">Cercospora kikuchii</name>
    <dbReference type="NCBI Taxonomy" id="84275"/>
    <lineage>
        <taxon>Eukaryota</taxon>
        <taxon>Fungi</taxon>
        <taxon>Dikarya</taxon>
        <taxon>Ascomycota</taxon>
        <taxon>Pezizomycotina</taxon>
        <taxon>Dothideomycetes</taxon>
        <taxon>Dothideomycetidae</taxon>
        <taxon>Mycosphaerellales</taxon>
        <taxon>Mycosphaerellaceae</taxon>
        <taxon>Cercospora</taxon>
    </lineage>
</organism>
<feature type="transmembrane region" description="Helical" evidence="7">
    <location>
        <begin position="334"/>
        <end position="355"/>
    </location>
</feature>
<feature type="transmembrane region" description="Helical" evidence="7">
    <location>
        <begin position="433"/>
        <end position="457"/>
    </location>
</feature>
<evidence type="ECO:0000256" key="1">
    <source>
        <dbReference type="ARBA" id="ARBA00004141"/>
    </source>
</evidence>
<gene>
    <name evidence="9" type="ORF">CKM354_000742800</name>
</gene>
<evidence type="ECO:0000256" key="5">
    <source>
        <dbReference type="ARBA" id="ARBA00023136"/>
    </source>
</evidence>